<keyword evidence="3" id="KW-1185">Reference proteome</keyword>
<proteinExistence type="predicted"/>
<sequence length="433" mass="47678">MSFLAGGLPKPEKPASDVLDTRQDVSVYHPGYNSRPLLLFLVAFLAPSGSCGVPFSVVLDACRILANNKDGTLRVMDDDIDLTTPDDEKTLLSPGSYTYHVNGGETTYAVCTSFRAWTPPKVVHSHWDLDVMGATAAYQASSASTYSTAVKWDDGRCAVTGDCSRLQSSHLVPETEEAWWTLRGMSGLTRNPKGINSPPNCLATRADLNGQGMDQGHFVFAPYAGKAVCVCLTDEMPDFAADYHLRAVNIPARIHPLNVYVRFAWGLFRASLHVLGEFAKLPDVVIVAEPTFLPASDGPPATKRPRTEAEPMPHGEQERNPDRGDENQEHDDEAPMLTDDDGSHRESSSDAALERPFKLYTLTDRDLEVAEGLDADLVDGRPLMRYEEAAGIYPGFSKTMRLAHEYRQLHPEVSAVRSARVASLWEEDDEQRL</sequence>
<dbReference type="EMBL" id="JARIHO010000054">
    <property type="protein sequence ID" value="KAJ7319276.1"/>
    <property type="molecule type" value="Genomic_DNA"/>
</dbReference>
<comment type="caution">
    <text evidence="2">The sequence shown here is derived from an EMBL/GenBank/DDBJ whole genome shotgun (WGS) entry which is preliminary data.</text>
</comment>
<organism evidence="2 3">
    <name type="scientific">Mycena albidolilacea</name>
    <dbReference type="NCBI Taxonomy" id="1033008"/>
    <lineage>
        <taxon>Eukaryota</taxon>
        <taxon>Fungi</taxon>
        <taxon>Dikarya</taxon>
        <taxon>Basidiomycota</taxon>
        <taxon>Agaricomycotina</taxon>
        <taxon>Agaricomycetes</taxon>
        <taxon>Agaricomycetidae</taxon>
        <taxon>Agaricales</taxon>
        <taxon>Marasmiineae</taxon>
        <taxon>Mycenaceae</taxon>
        <taxon>Mycena</taxon>
    </lineage>
</organism>
<dbReference type="AlphaFoldDB" id="A0AAD6ZF16"/>
<evidence type="ECO:0008006" key="4">
    <source>
        <dbReference type="Google" id="ProtNLM"/>
    </source>
</evidence>
<feature type="region of interest" description="Disordered" evidence="1">
    <location>
        <begin position="292"/>
        <end position="351"/>
    </location>
</feature>
<evidence type="ECO:0000256" key="1">
    <source>
        <dbReference type="SAM" id="MobiDB-lite"/>
    </source>
</evidence>
<feature type="compositionally biased region" description="Basic and acidic residues" evidence="1">
    <location>
        <begin position="305"/>
        <end position="327"/>
    </location>
</feature>
<gene>
    <name evidence="2" type="ORF">DFH08DRAFT_890706</name>
</gene>
<feature type="compositionally biased region" description="Acidic residues" evidence="1">
    <location>
        <begin position="328"/>
        <end position="340"/>
    </location>
</feature>
<evidence type="ECO:0000313" key="3">
    <source>
        <dbReference type="Proteomes" id="UP001218218"/>
    </source>
</evidence>
<reference evidence="2" key="1">
    <citation type="submission" date="2023-03" db="EMBL/GenBank/DDBJ databases">
        <title>Massive genome expansion in bonnet fungi (Mycena s.s.) driven by repeated elements and novel gene families across ecological guilds.</title>
        <authorList>
            <consortium name="Lawrence Berkeley National Laboratory"/>
            <person name="Harder C.B."/>
            <person name="Miyauchi S."/>
            <person name="Viragh M."/>
            <person name="Kuo A."/>
            <person name="Thoen E."/>
            <person name="Andreopoulos B."/>
            <person name="Lu D."/>
            <person name="Skrede I."/>
            <person name="Drula E."/>
            <person name="Henrissat B."/>
            <person name="Morin E."/>
            <person name="Kohler A."/>
            <person name="Barry K."/>
            <person name="LaButti K."/>
            <person name="Morin E."/>
            <person name="Salamov A."/>
            <person name="Lipzen A."/>
            <person name="Mereny Z."/>
            <person name="Hegedus B."/>
            <person name="Baldrian P."/>
            <person name="Stursova M."/>
            <person name="Weitz H."/>
            <person name="Taylor A."/>
            <person name="Grigoriev I.V."/>
            <person name="Nagy L.G."/>
            <person name="Martin F."/>
            <person name="Kauserud H."/>
        </authorList>
    </citation>
    <scope>NUCLEOTIDE SEQUENCE</scope>
    <source>
        <strain evidence="2">CBHHK002</strain>
    </source>
</reference>
<dbReference type="Proteomes" id="UP001218218">
    <property type="component" value="Unassembled WGS sequence"/>
</dbReference>
<feature type="compositionally biased region" description="Basic and acidic residues" evidence="1">
    <location>
        <begin position="341"/>
        <end position="351"/>
    </location>
</feature>
<protein>
    <recommendedName>
        <fullName evidence="4">HNH nuclease domain-containing protein</fullName>
    </recommendedName>
</protein>
<accession>A0AAD6ZF16</accession>
<evidence type="ECO:0000313" key="2">
    <source>
        <dbReference type="EMBL" id="KAJ7319276.1"/>
    </source>
</evidence>
<name>A0AAD6ZF16_9AGAR</name>